<proteinExistence type="predicted"/>
<sequence>MADSVCALILVACVDVCAGVCYEWTTIRQSWTEDLCNCCRCSCCVKHTEDPADEEEAEREREPLLKGKSSRDEQPPAQPPMDTRPG</sequence>
<feature type="signal peptide" evidence="2">
    <location>
        <begin position="1"/>
        <end position="19"/>
    </location>
</feature>
<evidence type="ECO:0000256" key="1">
    <source>
        <dbReference type="SAM" id="MobiDB-lite"/>
    </source>
</evidence>
<protein>
    <recommendedName>
        <fullName evidence="5">Secreted protein</fullName>
    </recommendedName>
</protein>
<organism evidence="3 4">
    <name type="scientific">Mycena chlorophos</name>
    <name type="common">Agaric fungus</name>
    <name type="synonym">Agaricus chlorophos</name>
    <dbReference type="NCBI Taxonomy" id="658473"/>
    <lineage>
        <taxon>Eukaryota</taxon>
        <taxon>Fungi</taxon>
        <taxon>Dikarya</taxon>
        <taxon>Basidiomycota</taxon>
        <taxon>Agaricomycotina</taxon>
        <taxon>Agaricomycetes</taxon>
        <taxon>Agaricomycetidae</taxon>
        <taxon>Agaricales</taxon>
        <taxon>Marasmiineae</taxon>
        <taxon>Mycenaceae</taxon>
        <taxon>Mycena</taxon>
    </lineage>
</organism>
<evidence type="ECO:0000313" key="3">
    <source>
        <dbReference type="EMBL" id="KAF7289442.1"/>
    </source>
</evidence>
<evidence type="ECO:0000256" key="2">
    <source>
        <dbReference type="SAM" id="SignalP"/>
    </source>
</evidence>
<keyword evidence="2" id="KW-0732">Signal</keyword>
<dbReference type="AlphaFoldDB" id="A0A8H6VPL9"/>
<dbReference type="Proteomes" id="UP000613580">
    <property type="component" value="Unassembled WGS sequence"/>
</dbReference>
<feature type="chain" id="PRO_5034804821" description="Secreted protein" evidence="2">
    <location>
        <begin position="20"/>
        <end position="86"/>
    </location>
</feature>
<accession>A0A8H6VPL9</accession>
<keyword evidence="4" id="KW-1185">Reference proteome</keyword>
<evidence type="ECO:0008006" key="5">
    <source>
        <dbReference type="Google" id="ProtNLM"/>
    </source>
</evidence>
<evidence type="ECO:0000313" key="4">
    <source>
        <dbReference type="Proteomes" id="UP000613580"/>
    </source>
</evidence>
<dbReference type="OrthoDB" id="3032222at2759"/>
<gene>
    <name evidence="3" type="ORF">HMN09_01338000</name>
</gene>
<comment type="caution">
    <text evidence="3">The sequence shown here is derived from an EMBL/GenBank/DDBJ whole genome shotgun (WGS) entry which is preliminary data.</text>
</comment>
<name>A0A8H6VPL9_MYCCL</name>
<dbReference type="EMBL" id="JACAZE010000029">
    <property type="protein sequence ID" value="KAF7289442.1"/>
    <property type="molecule type" value="Genomic_DNA"/>
</dbReference>
<reference evidence="3" key="1">
    <citation type="submission" date="2020-05" db="EMBL/GenBank/DDBJ databases">
        <title>Mycena genomes resolve the evolution of fungal bioluminescence.</title>
        <authorList>
            <person name="Tsai I.J."/>
        </authorList>
    </citation>
    <scope>NUCLEOTIDE SEQUENCE</scope>
    <source>
        <strain evidence="3">110903Hualien_Pintung</strain>
    </source>
</reference>
<feature type="region of interest" description="Disordered" evidence="1">
    <location>
        <begin position="48"/>
        <end position="86"/>
    </location>
</feature>
<feature type="compositionally biased region" description="Basic and acidic residues" evidence="1">
    <location>
        <begin position="58"/>
        <end position="74"/>
    </location>
</feature>